<dbReference type="GeneID" id="68350325"/>
<organism evidence="2 3">
    <name type="scientific">Hirsutella rhossiliensis</name>
    <dbReference type="NCBI Taxonomy" id="111463"/>
    <lineage>
        <taxon>Eukaryota</taxon>
        <taxon>Fungi</taxon>
        <taxon>Dikarya</taxon>
        <taxon>Ascomycota</taxon>
        <taxon>Pezizomycotina</taxon>
        <taxon>Sordariomycetes</taxon>
        <taxon>Hypocreomycetidae</taxon>
        <taxon>Hypocreales</taxon>
        <taxon>Ophiocordycipitaceae</taxon>
        <taxon>Hirsutella</taxon>
    </lineage>
</organism>
<dbReference type="Proteomes" id="UP000824596">
    <property type="component" value="Unassembled WGS sequence"/>
</dbReference>
<feature type="region of interest" description="Disordered" evidence="1">
    <location>
        <begin position="124"/>
        <end position="144"/>
    </location>
</feature>
<comment type="caution">
    <text evidence="2">The sequence shown here is derived from an EMBL/GenBank/DDBJ whole genome shotgun (WGS) entry which is preliminary data.</text>
</comment>
<gene>
    <name evidence="2" type="ORF">HRG_01196</name>
</gene>
<accession>A0A9P8SNM4</accession>
<dbReference type="EMBL" id="JAIZPD010000001">
    <property type="protein sequence ID" value="KAH0968554.1"/>
    <property type="molecule type" value="Genomic_DNA"/>
</dbReference>
<evidence type="ECO:0000313" key="3">
    <source>
        <dbReference type="Proteomes" id="UP000824596"/>
    </source>
</evidence>
<reference evidence="2" key="1">
    <citation type="submission" date="2021-09" db="EMBL/GenBank/DDBJ databases">
        <title>A high-quality genome of the endoparasitic fungus Hirsutella rhossiliensis with a comparison of Hirsutella genomes reveals transposable elements contributing to genome size variation.</title>
        <authorList>
            <person name="Lin R."/>
            <person name="Jiao Y."/>
            <person name="Sun X."/>
            <person name="Ling J."/>
            <person name="Xie B."/>
            <person name="Cheng X."/>
        </authorList>
    </citation>
    <scope>NUCLEOTIDE SEQUENCE</scope>
    <source>
        <strain evidence="2">HR02</strain>
    </source>
</reference>
<proteinExistence type="predicted"/>
<dbReference type="OrthoDB" id="4760831at2759"/>
<dbReference type="AlphaFoldDB" id="A0A9P8SNM4"/>
<evidence type="ECO:0000256" key="1">
    <source>
        <dbReference type="SAM" id="MobiDB-lite"/>
    </source>
</evidence>
<name>A0A9P8SNM4_9HYPO</name>
<protein>
    <submittedName>
        <fullName evidence="2">Uncharacterized protein</fullName>
    </submittedName>
</protein>
<dbReference type="RefSeq" id="XP_044726067.1">
    <property type="nucleotide sequence ID" value="XM_044859667.1"/>
</dbReference>
<evidence type="ECO:0000313" key="2">
    <source>
        <dbReference type="EMBL" id="KAH0968554.1"/>
    </source>
</evidence>
<keyword evidence="3" id="KW-1185">Reference proteome</keyword>
<sequence>MSMPVHRRASLDQPPVLIHRIEKTPEPPSPQVTITPKRMFLRVAKENTIPDAGQWALWLKTNLPSYVGDIALTAKWKTGSALVAVVLPIEIWLGLPEREAYSFMDHHHEWDTAATRQRHAAVLAPPAQQQLQEQGPPGMRSANV</sequence>
<feature type="compositionally biased region" description="Low complexity" evidence="1">
    <location>
        <begin position="124"/>
        <end position="138"/>
    </location>
</feature>